<dbReference type="Pfam" id="PF08703">
    <property type="entry name" value="PLC-beta_C"/>
    <property type="match status" value="1"/>
</dbReference>
<dbReference type="SUPFAM" id="SSF69989">
    <property type="entry name" value="C-terminal domain of PLC-beta"/>
    <property type="match status" value="1"/>
</dbReference>
<dbReference type="AlphaFoldDB" id="A0A401QEM2"/>
<feature type="coiled-coil region" evidence="1">
    <location>
        <begin position="12"/>
        <end position="46"/>
    </location>
</feature>
<comment type="caution">
    <text evidence="3">The sequence shown here is derived from an EMBL/GenBank/DDBJ whole genome shotgun (WGS) entry which is preliminary data.</text>
</comment>
<gene>
    <name evidence="3" type="ORF">scyTo_0024189</name>
</gene>
<dbReference type="InterPro" id="IPR014815">
    <property type="entry name" value="PLC-beta_C"/>
</dbReference>
<dbReference type="GO" id="GO:0016042">
    <property type="term" value="P:lipid catabolic process"/>
    <property type="evidence" value="ECO:0007669"/>
    <property type="project" value="InterPro"/>
</dbReference>
<accession>A0A401QEM2</accession>
<protein>
    <recommendedName>
        <fullName evidence="2">Phospholipase C-beta C-terminal domain-containing protein</fullName>
    </recommendedName>
</protein>
<dbReference type="Gene3D" id="1.20.1230.10">
    <property type="entry name" value="Phospholipase C beta, distal C-terminal domain"/>
    <property type="match status" value="1"/>
</dbReference>
<organism evidence="3 4">
    <name type="scientific">Scyliorhinus torazame</name>
    <name type="common">Cloudy catshark</name>
    <name type="synonym">Catulus torazame</name>
    <dbReference type="NCBI Taxonomy" id="75743"/>
    <lineage>
        <taxon>Eukaryota</taxon>
        <taxon>Metazoa</taxon>
        <taxon>Chordata</taxon>
        <taxon>Craniata</taxon>
        <taxon>Vertebrata</taxon>
        <taxon>Chondrichthyes</taxon>
        <taxon>Elasmobranchii</taxon>
        <taxon>Galeomorphii</taxon>
        <taxon>Galeoidea</taxon>
        <taxon>Carcharhiniformes</taxon>
        <taxon>Scyliorhinidae</taxon>
        <taxon>Scyliorhinus</taxon>
    </lineage>
</organism>
<name>A0A401QEM2_SCYTO</name>
<proteinExistence type="predicted"/>
<dbReference type="EMBL" id="BFAA01040696">
    <property type="protein sequence ID" value="GCB83767.1"/>
    <property type="molecule type" value="Genomic_DNA"/>
</dbReference>
<dbReference type="InterPro" id="IPR042531">
    <property type="entry name" value="PLC-beta_C_sf"/>
</dbReference>
<evidence type="ECO:0000313" key="3">
    <source>
        <dbReference type="EMBL" id="GCB83767.1"/>
    </source>
</evidence>
<reference evidence="3 4" key="1">
    <citation type="journal article" date="2018" name="Nat. Ecol. Evol.">
        <title>Shark genomes provide insights into elasmobranch evolution and the origin of vertebrates.</title>
        <authorList>
            <person name="Hara Y"/>
            <person name="Yamaguchi K"/>
            <person name="Onimaru K"/>
            <person name="Kadota M"/>
            <person name="Koyanagi M"/>
            <person name="Keeley SD"/>
            <person name="Tatsumi K"/>
            <person name="Tanaka K"/>
            <person name="Motone F"/>
            <person name="Kageyama Y"/>
            <person name="Nozu R"/>
            <person name="Adachi N"/>
            <person name="Nishimura O"/>
            <person name="Nakagawa R"/>
            <person name="Tanegashima C"/>
            <person name="Kiyatake I"/>
            <person name="Matsumoto R"/>
            <person name="Murakumo K"/>
            <person name="Nishida K"/>
            <person name="Terakita A"/>
            <person name="Kuratani S"/>
            <person name="Sato K"/>
            <person name="Hyodo S Kuraku.S."/>
        </authorList>
    </citation>
    <scope>NUCLEOTIDE SEQUENCE [LARGE SCALE GENOMIC DNA]</scope>
</reference>
<sequence>LEPLTIDELKTHKAFVKVQKKQEKELKELERKCQKKKDVIQKYSSSFSELRKKSFSLSKGHKKKW</sequence>
<keyword evidence="4" id="KW-1185">Reference proteome</keyword>
<evidence type="ECO:0000259" key="2">
    <source>
        <dbReference type="Pfam" id="PF08703"/>
    </source>
</evidence>
<dbReference type="GO" id="GO:0004435">
    <property type="term" value="F:phosphatidylinositol-4,5-bisphosphate phospholipase C activity"/>
    <property type="evidence" value="ECO:0007669"/>
    <property type="project" value="InterPro"/>
</dbReference>
<dbReference type="Proteomes" id="UP000288216">
    <property type="component" value="Unassembled WGS sequence"/>
</dbReference>
<feature type="non-terminal residue" evidence="3">
    <location>
        <position position="1"/>
    </location>
</feature>
<evidence type="ECO:0000256" key="1">
    <source>
        <dbReference type="SAM" id="Coils"/>
    </source>
</evidence>
<evidence type="ECO:0000313" key="4">
    <source>
        <dbReference type="Proteomes" id="UP000288216"/>
    </source>
</evidence>
<keyword evidence="1" id="KW-0175">Coiled coil</keyword>
<dbReference type="GO" id="GO:0005509">
    <property type="term" value="F:calcium ion binding"/>
    <property type="evidence" value="ECO:0007669"/>
    <property type="project" value="InterPro"/>
</dbReference>
<feature type="domain" description="Phospholipase C-beta C-terminal" evidence="2">
    <location>
        <begin position="2"/>
        <end position="64"/>
    </location>
</feature>